<evidence type="ECO:0000256" key="2">
    <source>
        <dbReference type="ARBA" id="ARBA00023136"/>
    </source>
</evidence>
<evidence type="ECO:0007829" key="9">
    <source>
        <dbReference type="PeptideAtlas" id="B7P4F9"/>
    </source>
</evidence>
<feature type="domain" description="RIC1 C-terminal alpha solenoid region" evidence="5">
    <location>
        <begin position="10"/>
        <end position="56"/>
    </location>
</feature>
<evidence type="ECO:0000259" key="5">
    <source>
        <dbReference type="Pfam" id="PF07064"/>
    </source>
</evidence>
<dbReference type="STRING" id="6945.B7P4F9"/>
<dbReference type="Proteomes" id="UP000001555">
    <property type="component" value="Unassembled WGS sequence"/>
</dbReference>
<dbReference type="EnsemblMetazoa" id="ISCW015635-RA">
    <property type="protein sequence ID" value="ISCW015635-PA"/>
    <property type="gene ID" value="ISCW015635"/>
</dbReference>
<organism>
    <name type="scientific">Ixodes scapularis</name>
    <name type="common">Black-legged tick</name>
    <name type="synonym">Deer tick</name>
    <dbReference type="NCBI Taxonomy" id="6945"/>
    <lineage>
        <taxon>Eukaryota</taxon>
        <taxon>Metazoa</taxon>
        <taxon>Ecdysozoa</taxon>
        <taxon>Arthropoda</taxon>
        <taxon>Chelicerata</taxon>
        <taxon>Arachnida</taxon>
        <taxon>Acari</taxon>
        <taxon>Parasitiformes</taxon>
        <taxon>Ixodida</taxon>
        <taxon>Ixodoidea</taxon>
        <taxon>Ixodidae</taxon>
        <taxon>Ixodinae</taxon>
        <taxon>Ixodes</taxon>
    </lineage>
</organism>
<evidence type="ECO:0000313" key="8">
    <source>
        <dbReference type="Proteomes" id="UP000001555"/>
    </source>
</evidence>
<keyword evidence="2" id="KW-0472">Membrane</keyword>
<dbReference type="PANTHER" id="PTHR22746">
    <property type="entry name" value="RAB6A-GEF COMPLEX PARTNER PROTEIN 1"/>
    <property type="match status" value="1"/>
</dbReference>
<gene>
    <name evidence="6" type="ORF">IscW_ISCW015635</name>
</gene>
<reference evidence="6 8" key="1">
    <citation type="submission" date="2008-03" db="EMBL/GenBank/DDBJ databases">
        <title>Annotation of Ixodes scapularis.</title>
        <authorList>
            <consortium name="Ixodes scapularis Genome Project Consortium"/>
            <person name="Caler E."/>
            <person name="Hannick L.I."/>
            <person name="Bidwell S."/>
            <person name="Joardar V."/>
            <person name="Thiagarajan M."/>
            <person name="Amedeo P."/>
            <person name="Galinsky K.J."/>
            <person name="Schobel S."/>
            <person name="Inman J."/>
            <person name="Hostetler J."/>
            <person name="Miller J."/>
            <person name="Hammond M."/>
            <person name="Megy K."/>
            <person name="Lawson D."/>
            <person name="Kodira C."/>
            <person name="Sutton G."/>
            <person name="Meyer J."/>
            <person name="Hill C.A."/>
            <person name="Birren B."/>
            <person name="Nene V."/>
            <person name="Collins F."/>
            <person name="Alarcon-Chaidez F."/>
            <person name="Wikel S."/>
            <person name="Strausberg R."/>
        </authorList>
    </citation>
    <scope>NUCLEOTIDE SEQUENCE [LARGE SCALE GENOMIC DNA]</scope>
    <source>
        <strain evidence="8">Wikel</strain>
        <strain evidence="6">Wikel colony</strain>
    </source>
</reference>
<dbReference type="EMBL" id="ABJB010827293">
    <property type="status" value="NOT_ANNOTATED_CDS"/>
    <property type="molecule type" value="Genomic_DNA"/>
</dbReference>
<dbReference type="EMBL" id="DS635599">
    <property type="protein sequence ID" value="EEC01481.1"/>
    <property type="molecule type" value="Genomic_DNA"/>
</dbReference>
<dbReference type="GO" id="GO:0034066">
    <property type="term" value="C:Ric1-Rgp1 guanyl-nucleotide exchange factor complex"/>
    <property type="evidence" value="ECO:0007669"/>
    <property type="project" value="InterPro"/>
</dbReference>
<proteinExistence type="evidence at protein level"/>
<dbReference type="VEuPathDB" id="VectorBase:ISCI015635"/>
<evidence type="ECO:0000313" key="7">
    <source>
        <dbReference type="EnsemblMetazoa" id="ISCW015635-PA"/>
    </source>
</evidence>
<dbReference type="InParanoid" id="B7P4F9"/>
<feature type="compositionally biased region" description="Polar residues" evidence="4">
    <location>
        <begin position="145"/>
        <end position="155"/>
    </location>
</feature>
<keyword evidence="8" id="KW-1185">Reference proteome</keyword>
<dbReference type="PANTHER" id="PTHR22746:SF10">
    <property type="entry name" value="GUANINE NUCLEOTIDE EXCHANGE FACTOR SUBUNIT RIC1"/>
    <property type="match status" value="1"/>
</dbReference>
<name>B7P4F9_IXOSC</name>
<dbReference type="GO" id="GO:0016020">
    <property type="term" value="C:membrane"/>
    <property type="evidence" value="ECO:0007669"/>
    <property type="project" value="UniProtKB-SubCell"/>
</dbReference>
<feature type="compositionally biased region" description="Acidic residues" evidence="4">
    <location>
        <begin position="191"/>
        <end position="202"/>
    </location>
</feature>
<evidence type="ECO:0000256" key="4">
    <source>
        <dbReference type="SAM" id="MobiDB-lite"/>
    </source>
</evidence>
<dbReference type="InterPro" id="IPR040096">
    <property type="entry name" value="Ric1"/>
</dbReference>
<dbReference type="OrthoDB" id="67540at2759"/>
<comment type="subcellular location">
    <subcellularLocation>
        <location evidence="1">Membrane</location>
    </subcellularLocation>
</comment>
<dbReference type="GO" id="GO:0006886">
    <property type="term" value="P:intracellular protein transport"/>
    <property type="evidence" value="ECO:0007669"/>
    <property type="project" value="InterPro"/>
</dbReference>
<dbReference type="HOGENOM" id="CLU_848050_0_0_1"/>
<feature type="region of interest" description="Disordered" evidence="4">
    <location>
        <begin position="142"/>
        <end position="202"/>
    </location>
</feature>
<sequence length="328" mass="35127">MLRTVVRRQVLQNLEVPLVSRQHATLLLGAALDGARWTLARDLVRFLRAIDPADTETAPPRSPTGPSTDEDTVNQVFMEVILSRHARKLLAAGQLRKLGSFAAHLDFPLEPFLEKERLRAARVDDFVVALKAVHTDFEWPLPQSVAASPTGSVASMGNEEAPPAQRNGPEAPGGGGTNAAVTRGSPADSESTSEESWWAEEEEVSAPVGVAEWRGPPQAEAQARHLLQALGKARCCDWALPLALMLGDSLVAPLVAPPGALDKLLLWASAECPGYLSLLRQVQGGRVLEEAPPGATSNGYPQRSPVHPRRVAVTSAPENPEDEGCRVA</sequence>
<feature type="region of interest" description="Disordered" evidence="4">
    <location>
        <begin position="289"/>
        <end position="328"/>
    </location>
</feature>
<dbReference type="VEuPathDB" id="VectorBase:ISCP_015318"/>
<protein>
    <recommendedName>
        <fullName evidence="3">Protein RIC1 homolog</fullName>
    </recommendedName>
</protein>
<reference evidence="7" key="2">
    <citation type="submission" date="2020-05" db="UniProtKB">
        <authorList>
            <consortium name="EnsemblMetazoa"/>
        </authorList>
    </citation>
    <scope>IDENTIFICATION</scope>
    <source>
        <strain evidence="7">wikel</strain>
    </source>
</reference>
<evidence type="ECO:0000256" key="1">
    <source>
        <dbReference type="ARBA" id="ARBA00004370"/>
    </source>
</evidence>
<evidence type="ECO:0000256" key="3">
    <source>
        <dbReference type="ARBA" id="ARBA00029879"/>
    </source>
</evidence>
<evidence type="ECO:0000313" key="6">
    <source>
        <dbReference type="EMBL" id="EEC01481.1"/>
    </source>
</evidence>
<keyword evidence="9" id="KW-1267">Proteomics identification</keyword>
<dbReference type="EMBL" id="ABJB010532173">
    <property type="status" value="NOT_ANNOTATED_CDS"/>
    <property type="molecule type" value="Genomic_DNA"/>
</dbReference>
<dbReference type="Pfam" id="PF07064">
    <property type="entry name" value="RIC1"/>
    <property type="match status" value="1"/>
</dbReference>
<dbReference type="VEuPathDB" id="VectorBase:ISCW015635"/>
<accession>B7P4F9</accession>
<dbReference type="InterPro" id="IPR009771">
    <property type="entry name" value="RIC1_C"/>
</dbReference>
<dbReference type="PaxDb" id="6945-B7P4F9"/>
<dbReference type="AlphaFoldDB" id="B7P4F9"/>